<evidence type="ECO:0000256" key="2">
    <source>
        <dbReference type="ARBA" id="ARBA00004555"/>
    </source>
</evidence>
<dbReference type="CDD" id="cd03571">
    <property type="entry name" value="ENTH"/>
    <property type="match status" value="1"/>
</dbReference>
<dbReference type="InterPro" id="IPR008942">
    <property type="entry name" value="ENTH_VHS"/>
</dbReference>
<dbReference type="OMA" id="THFTYLE"/>
<evidence type="ECO:0000256" key="5">
    <source>
        <dbReference type="SAM" id="Coils"/>
    </source>
</evidence>
<accession>A0AA38C1U6</accession>
<dbReference type="GO" id="GO:0005543">
    <property type="term" value="F:phospholipid binding"/>
    <property type="evidence" value="ECO:0007669"/>
    <property type="project" value="TreeGrafter"/>
</dbReference>
<feature type="region of interest" description="Disordered" evidence="6">
    <location>
        <begin position="202"/>
        <end position="221"/>
    </location>
</feature>
<keyword evidence="3" id="KW-0333">Golgi apparatus</keyword>
<name>A0AA38C1U6_TAXCH</name>
<comment type="subcellular location">
    <subcellularLocation>
        <location evidence="1">Cytoplasmic vesicle</location>
        <location evidence="1">Clathrin-coated vesicle</location>
    </subcellularLocation>
    <subcellularLocation>
        <location evidence="2">Golgi apparatus</location>
    </subcellularLocation>
</comment>
<reference evidence="8 9" key="1">
    <citation type="journal article" date="2021" name="Nat. Plants">
        <title>The Taxus genome provides insights into paclitaxel biosynthesis.</title>
        <authorList>
            <person name="Xiong X."/>
            <person name="Gou J."/>
            <person name="Liao Q."/>
            <person name="Li Y."/>
            <person name="Zhou Q."/>
            <person name="Bi G."/>
            <person name="Li C."/>
            <person name="Du R."/>
            <person name="Wang X."/>
            <person name="Sun T."/>
            <person name="Guo L."/>
            <person name="Liang H."/>
            <person name="Lu P."/>
            <person name="Wu Y."/>
            <person name="Zhang Z."/>
            <person name="Ro D.K."/>
            <person name="Shang Y."/>
            <person name="Huang S."/>
            <person name="Yan J."/>
        </authorList>
    </citation>
    <scope>NUCLEOTIDE SEQUENCE [LARGE SCALE GENOMIC DNA]</scope>
    <source>
        <strain evidence="8">Ta-2019</strain>
    </source>
</reference>
<evidence type="ECO:0000256" key="3">
    <source>
        <dbReference type="ARBA" id="ARBA00023034"/>
    </source>
</evidence>
<dbReference type="InterPro" id="IPR013809">
    <property type="entry name" value="ENTH"/>
</dbReference>
<proteinExistence type="predicted"/>
<gene>
    <name evidence="8" type="ORF">KI387_033556</name>
</gene>
<comment type="caution">
    <text evidence="8">The sequence shown here is derived from an EMBL/GenBank/DDBJ whole genome shotgun (WGS) entry which is preliminary data.</text>
</comment>
<dbReference type="PANTHER" id="PTHR12276:SF95">
    <property type="entry name" value="ENTH_VHS FAMILY PROTEIN"/>
    <property type="match status" value="1"/>
</dbReference>
<dbReference type="GO" id="GO:0030276">
    <property type="term" value="F:clathrin binding"/>
    <property type="evidence" value="ECO:0007669"/>
    <property type="project" value="TreeGrafter"/>
</dbReference>
<protein>
    <recommendedName>
        <fullName evidence="7">ENTH domain-containing protein</fullName>
    </recommendedName>
</protein>
<organism evidence="8 9">
    <name type="scientific">Taxus chinensis</name>
    <name type="common">Chinese yew</name>
    <name type="synonym">Taxus wallichiana var. chinensis</name>
    <dbReference type="NCBI Taxonomy" id="29808"/>
    <lineage>
        <taxon>Eukaryota</taxon>
        <taxon>Viridiplantae</taxon>
        <taxon>Streptophyta</taxon>
        <taxon>Embryophyta</taxon>
        <taxon>Tracheophyta</taxon>
        <taxon>Spermatophyta</taxon>
        <taxon>Pinopsida</taxon>
        <taxon>Pinidae</taxon>
        <taxon>Conifers II</taxon>
        <taxon>Cupressales</taxon>
        <taxon>Taxaceae</taxon>
        <taxon>Taxus</taxon>
    </lineage>
</organism>
<feature type="domain" description="ENTH" evidence="7">
    <location>
        <begin position="26"/>
        <end position="159"/>
    </location>
</feature>
<dbReference type="GO" id="GO:0005794">
    <property type="term" value="C:Golgi apparatus"/>
    <property type="evidence" value="ECO:0007669"/>
    <property type="project" value="UniProtKB-SubCell"/>
</dbReference>
<dbReference type="GO" id="GO:0005768">
    <property type="term" value="C:endosome"/>
    <property type="evidence" value="ECO:0007669"/>
    <property type="project" value="TreeGrafter"/>
</dbReference>
<dbReference type="SUPFAM" id="SSF48464">
    <property type="entry name" value="ENTH/VHS domain"/>
    <property type="match status" value="1"/>
</dbReference>
<dbReference type="GO" id="GO:0006897">
    <property type="term" value="P:endocytosis"/>
    <property type="evidence" value="ECO:0007669"/>
    <property type="project" value="TreeGrafter"/>
</dbReference>
<dbReference type="Pfam" id="PF01417">
    <property type="entry name" value="ENTH"/>
    <property type="match status" value="1"/>
</dbReference>
<keyword evidence="4" id="KW-0968">Cytoplasmic vesicle</keyword>
<evidence type="ECO:0000256" key="6">
    <source>
        <dbReference type="SAM" id="MobiDB-lite"/>
    </source>
</evidence>
<dbReference type="SMART" id="SM00273">
    <property type="entry name" value="ENTH"/>
    <property type="match status" value="1"/>
</dbReference>
<dbReference type="PROSITE" id="PS50942">
    <property type="entry name" value="ENTH"/>
    <property type="match status" value="1"/>
</dbReference>
<dbReference type="PANTHER" id="PTHR12276">
    <property type="entry name" value="EPSIN/ENT-RELATED"/>
    <property type="match status" value="1"/>
</dbReference>
<evidence type="ECO:0000259" key="7">
    <source>
        <dbReference type="PROSITE" id="PS50942"/>
    </source>
</evidence>
<evidence type="ECO:0000256" key="1">
    <source>
        <dbReference type="ARBA" id="ARBA00004132"/>
    </source>
</evidence>
<dbReference type="EMBL" id="JAHRHJ020003813">
    <property type="protein sequence ID" value="KAH9289439.1"/>
    <property type="molecule type" value="Genomic_DNA"/>
</dbReference>
<feature type="coiled-coil region" evidence="5">
    <location>
        <begin position="138"/>
        <end position="165"/>
    </location>
</feature>
<feature type="compositionally biased region" description="Polar residues" evidence="6">
    <location>
        <begin position="322"/>
        <end position="332"/>
    </location>
</feature>
<feature type="region of interest" description="Disordered" evidence="6">
    <location>
        <begin position="249"/>
        <end position="334"/>
    </location>
</feature>
<sequence>MGSLHLAQFKKQASFFIREKLKTARLALTDVTQSELMTEEATNGDPWGPETRTMAAISQAAFEVDDYWRIVEILHKRLTAFDTKSWRITFKTLVLLEYLLTHGPERVAAEFRSDKDALLQLTHFQYVDNLGFDWGQSIQKKAERILELLNQEKLLKEERNRARRVSFGIRGSGSFSSRTSSLGEFTSSNYTYNHGGEEVGTSYDHGINQTPEIKNKKQEDELKKYSESISSLGTSTIFTLHEEELCSGEEHIDKPSIPISYKAKGPATKSNSAENPSNHEWQPFEGSNMSTDKPPSGHHSFHNGTEISTRNEQHKEQIGLQDHSNSSKNNASGELHEYDHRLETESEPLLNSSTAEQNPSSTAFAFNEIHPFDDIENDTIECLLSHKHKERPVSIFNYPHSAGRAINI</sequence>
<evidence type="ECO:0000313" key="8">
    <source>
        <dbReference type="EMBL" id="KAH9289439.1"/>
    </source>
</evidence>
<evidence type="ECO:0000256" key="4">
    <source>
        <dbReference type="ARBA" id="ARBA00023329"/>
    </source>
</evidence>
<feature type="compositionally biased region" description="Polar residues" evidence="6">
    <location>
        <begin position="268"/>
        <end position="293"/>
    </location>
</feature>
<dbReference type="Gene3D" id="1.25.40.90">
    <property type="match status" value="1"/>
</dbReference>
<keyword evidence="9" id="KW-1185">Reference proteome</keyword>
<dbReference type="AlphaFoldDB" id="A0AA38C1U6"/>
<dbReference type="GO" id="GO:0005886">
    <property type="term" value="C:plasma membrane"/>
    <property type="evidence" value="ECO:0007669"/>
    <property type="project" value="TreeGrafter"/>
</dbReference>
<evidence type="ECO:0000313" key="9">
    <source>
        <dbReference type="Proteomes" id="UP000824469"/>
    </source>
</evidence>
<dbReference type="GO" id="GO:0030125">
    <property type="term" value="C:clathrin vesicle coat"/>
    <property type="evidence" value="ECO:0007669"/>
    <property type="project" value="TreeGrafter"/>
</dbReference>
<dbReference type="Proteomes" id="UP000824469">
    <property type="component" value="Unassembled WGS sequence"/>
</dbReference>
<keyword evidence="5" id="KW-0175">Coiled coil</keyword>